<dbReference type="EMBL" id="JBBKZS010000001">
    <property type="protein sequence ID" value="MEJ8853601.1"/>
    <property type="molecule type" value="Genomic_DNA"/>
</dbReference>
<evidence type="ECO:0000313" key="1">
    <source>
        <dbReference type="EMBL" id="MEJ8853601.1"/>
    </source>
</evidence>
<dbReference type="Proteomes" id="UP001367030">
    <property type="component" value="Unassembled WGS sequence"/>
</dbReference>
<evidence type="ECO:0000313" key="2">
    <source>
        <dbReference type="Proteomes" id="UP001367030"/>
    </source>
</evidence>
<protein>
    <submittedName>
        <fullName evidence="1">Uncharacterized protein</fullName>
    </submittedName>
</protein>
<name>A0ABU8X1E8_9BURK</name>
<comment type="caution">
    <text evidence="1">The sequence shown here is derived from an EMBL/GenBank/DDBJ whole genome shotgun (WGS) entry which is preliminary data.</text>
</comment>
<accession>A0ABU8X1E8</accession>
<proteinExistence type="predicted"/>
<gene>
    <name evidence="1" type="ORF">WKW79_03425</name>
</gene>
<reference evidence="1 2" key="1">
    <citation type="submission" date="2024-03" db="EMBL/GenBank/DDBJ databases">
        <title>Novel species of the genus Variovorax.</title>
        <authorList>
            <person name="Liu Q."/>
            <person name="Xin Y.-H."/>
        </authorList>
    </citation>
    <scope>NUCLEOTIDE SEQUENCE [LARGE SCALE GENOMIC DNA]</scope>
    <source>
        <strain evidence="1 2">KACC 18901</strain>
    </source>
</reference>
<dbReference type="RefSeq" id="WP_340333683.1">
    <property type="nucleotide sequence ID" value="NZ_JBBKZS010000001.1"/>
</dbReference>
<organism evidence="1 2">
    <name type="scientific">Variovorax robiniae</name>
    <dbReference type="NCBI Taxonomy" id="1836199"/>
    <lineage>
        <taxon>Bacteria</taxon>
        <taxon>Pseudomonadati</taxon>
        <taxon>Pseudomonadota</taxon>
        <taxon>Betaproteobacteria</taxon>
        <taxon>Burkholderiales</taxon>
        <taxon>Comamonadaceae</taxon>
        <taxon>Variovorax</taxon>
    </lineage>
</organism>
<sequence>MSETDISAAIERVMGRVDYYLHCELDEEYEHDRPDAARRQLEAALRAELLRASAVGLVTTMTQAPTTPIMSRIFSANGFAA</sequence>
<keyword evidence="2" id="KW-1185">Reference proteome</keyword>